<sequence>MNSNWDSLEGVEQHLLTIVNHGENVNLNRGIQRFDEGTISSNPFDEGTSSNPFSEENEMLGMLHDLQAPIEYVEETEEGLENDVRLNSGCPSTYSQFHSKEMLALSKLGVGAVCTVTWEDPHIDHFKRGQTHLATYRSVQLRHHTGLSSISVIEHLLVLLSIKCSARGRNSRETTTEISSSSTILKKYVQTP</sequence>
<name>A0A5D3C2F5_CUCMM</name>
<dbReference type="Proteomes" id="UP000321947">
    <property type="component" value="Unassembled WGS sequence"/>
</dbReference>
<evidence type="ECO:0000313" key="2">
    <source>
        <dbReference type="EMBL" id="TYK05565.1"/>
    </source>
</evidence>
<evidence type="ECO:0000313" key="3">
    <source>
        <dbReference type="Proteomes" id="UP000321393"/>
    </source>
</evidence>
<evidence type="ECO:0000313" key="4">
    <source>
        <dbReference type="Proteomes" id="UP000321947"/>
    </source>
</evidence>
<dbReference type="AlphaFoldDB" id="A0A5D3C2F5"/>
<dbReference type="EMBL" id="SSTD01013776">
    <property type="protein sequence ID" value="TYK05565.1"/>
    <property type="molecule type" value="Genomic_DNA"/>
</dbReference>
<dbReference type="Proteomes" id="UP000321393">
    <property type="component" value="Unassembled WGS sequence"/>
</dbReference>
<organism evidence="2 4">
    <name type="scientific">Cucumis melo var. makuwa</name>
    <name type="common">Oriental melon</name>
    <dbReference type="NCBI Taxonomy" id="1194695"/>
    <lineage>
        <taxon>Eukaryota</taxon>
        <taxon>Viridiplantae</taxon>
        <taxon>Streptophyta</taxon>
        <taxon>Embryophyta</taxon>
        <taxon>Tracheophyta</taxon>
        <taxon>Spermatophyta</taxon>
        <taxon>Magnoliopsida</taxon>
        <taxon>eudicotyledons</taxon>
        <taxon>Gunneridae</taxon>
        <taxon>Pentapetalae</taxon>
        <taxon>rosids</taxon>
        <taxon>fabids</taxon>
        <taxon>Cucurbitales</taxon>
        <taxon>Cucurbitaceae</taxon>
        <taxon>Benincaseae</taxon>
        <taxon>Cucumis</taxon>
    </lineage>
</organism>
<comment type="caution">
    <text evidence="2">The sequence shown here is derived from an EMBL/GenBank/DDBJ whole genome shotgun (WGS) entry which is preliminary data.</text>
</comment>
<protein>
    <submittedName>
        <fullName evidence="2">GDSL esterase/lipase</fullName>
    </submittedName>
</protein>
<reference evidence="3 4" key="1">
    <citation type="submission" date="2019-08" db="EMBL/GenBank/DDBJ databases">
        <title>Draft genome sequences of two oriental melons (Cucumis melo L. var makuwa).</title>
        <authorList>
            <person name="Kwon S.-Y."/>
        </authorList>
    </citation>
    <scope>NUCLEOTIDE SEQUENCE [LARGE SCALE GENOMIC DNA]</scope>
    <source>
        <strain evidence="4">cv. Chang Bougi</strain>
        <strain evidence="3">cv. SW 3</strain>
        <tissue evidence="2">Leaf</tissue>
    </source>
</reference>
<proteinExistence type="predicted"/>
<evidence type="ECO:0000313" key="1">
    <source>
        <dbReference type="EMBL" id="KAA0040523.1"/>
    </source>
</evidence>
<dbReference type="EMBL" id="SSTE01017321">
    <property type="protein sequence ID" value="KAA0040523.1"/>
    <property type="molecule type" value="Genomic_DNA"/>
</dbReference>
<gene>
    <name evidence="2" type="ORF">E5676_scaffold98G00030</name>
    <name evidence="1" type="ORF">E6C27_scaffold262G00720</name>
</gene>
<accession>A0A5D3C2F5</accession>